<reference evidence="11" key="1">
    <citation type="journal article" date="2023" name="Mol. Phylogenet. Evol.">
        <title>Genome-scale phylogeny and comparative genomics of the fungal order Sordariales.</title>
        <authorList>
            <person name="Hensen N."/>
            <person name="Bonometti L."/>
            <person name="Westerberg I."/>
            <person name="Brannstrom I.O."/>
            <person name="Guillou S."/>
            <person name="Cros-Aarteil S."/>
            <person name="Calhoun S."/>
            <person name="Haridas S."/>
            <person name="Kuo A."/>
            <person name="Mondo S."/>
            <person name="Pangilinan J."/>
            <person name="Riley R."/>
            <person name="LaButti K."/>
            <person name="Andreopoulos B."/>
            <person name="Lipzen A."/>
            <person name="Chen C."/>
            <person name="Yan M."/>
            <person name="Daum C."/>
            <person name="Ng V."/>
            <person name="Clum A."/>
            <person name="Steindorff A."/>
            <person name="Ohm R.A."/>
            <person name="Martin F."/>
            <person name="Silar P."/>
            <person name="Natvig D.O."/>
            <person name="Lalanne C."/>
            <person name="Gautier V."/>
            <person name="Ament-Velasquez S.L."/>
            <person name="Kruys A."/>
            <person name="Hutchinson M.I."/>
            <person name="Powell A.J."/>
            <person name="Barry K."/>
            <person name="Miller A.N."/>
            <person name="Grigoriev I.V."/>
            <person name="Debuchy R."/>
            <person name="Gladieux P."/>
            <person name="Hiltunen Thoren M."/>
            <person name="Johannesson H."/>
        </authorList>
    </citation>
    <scope>NUCLEOTIDE SEQUENCE</scope>
    <source>
        <strain evidence="11">CBS 314.62</strain>
    </source>
</reference>
<keyword evidence="2 6" id="KW-0645">Protease</keyword>
<gene>
    <name evidence="11" type="ORF">B0T22DRAFT_477176</name>
</gene>
<evidence type="ECO:0000256" key="7">
    <source>
        <dbReference type="RuleBase" id="RU003355"/>
    </source>
</evidence>
<dbReference type="GO" id="GO:0005576">
    <property type="term" value="C:extracellular region"/>
    <property type="evidence" value="ECO:0007669"/>
    <property type="project" value="UniProtKB-ARBA"/>
</dbReference>
<protein>
    <submittedName>
        <fullName evidence="11">Alkaline protease 1</fullName>
    </submittedName>
</protein>
<keyword evidence="5 6" id="KW-0720">Serine protease</keyword>
<dbReference type="EMBL" id="JAULSO010000001">
    <property type="protein sequence ID" value="KAK3694424.1"/>
    <property type="molecule type" value="Genomic_DNA"/>
</dbReference>
<dbReference type="GO" id="GO:0004252">
    <property type="term" value="F:serine-type endopeptidase activity"/>
    <property type="evidence" value="ECO:0007669"/>
    <property type="project" value="UniProtKB-UniRule"/>
</dbReference>
<dbReference type="InterPro" id="IPR022398">
    <property type="entry name" value="Peptidase_S8_His-AS"/>
</dbReference>
<dbReference type="PANTHER" id="PTHR43806">
    <property type="entry name" value="PEPTIDASE S8"/>
    <property type="match status" value="1"/>
</dbReference>
<dbReference type="PROSITE" id="PS51892">
    <property type="entry name" value="SUBTILASE"/>
    <property type="match status" value="1"/>
</dbReference>
<comment type="similarity">
    <text evidence="1 6 7">Belongs to the peptidase S8 family.</text>
</comment>
<evidence type="ECO:0000313" key="12">
    <source>
        <dbReference type="Proteomes" id="UP001270362"/>
    </source>
</evidence>
<feature type="signal peptide" evidence="8">
    <location>
        <begin position="1"/>
        <end position="22"/>
    </location>
</feature>
<feature type="active site" description="Charge relay system" evidence="6">
    <location>
        <position position="176"/>
    </location>
</feature>
<dbReference type="InterPro" id="IPR015500">
    <property type="entry name" value="Peptidase_S8_subtilisin-rel"/>
</dbReference>
<evidence type="ECO:0000256" key="4">
    <source>
        <dbReference type="ARBA" id="ARBA00022801"/>
    </source>
</evidence>
<dbReference type="PROSITE" id="PS00138">
    <property type="entry name" value="SUBTILASE_SER"/>
    <property type="match status" value="1"/>
</dbReference>
<feature type="chain" id="PRO_5042267950" evidence="8">
    <location>
        <begin position="23"/>
        <end position="428"/>
    </location>
</feature>
<dbReference type="GO" id="GO:0006508">
    <property type="term" value="P:proteolysis"/>
    <property type="evidence" value="ECO:0007669"/>
    <property type="project" value="UniProtKB-KW"/>
</dbReference>
<dbReference type="SUPFAM" id="SSF52743">
    <property type="entry name" value="Subtilisin-like"/>
    <property type="match status" value="1"/>
</dbReference>
<sequence length="428" mass="44682">MLPFVTKAASLLLLAAGVPVLADRSASSNPPAFRSTPIRNQFIIQYQDGLDPVARQTHQNQVHAVARASGRYRGVIRNFAIGPFSGFHGELDAQQVAALNRSTLIKRIQPDATVRVSSPLHLNHHVRVRDTSGAADASNIRTVQTATWGQARISHRLPNANSFVYERGGATAYIIDTGILVTHSEFAGGRAVWGANFVNTVDTDEDGHGTHVAGTVGGLTYGIAPKTRLVALKVFDGNGHGTWSGILSAISWASNETDARGGGSLSVINLSLGGDYNAVINDAVSAAVLHHNITVVTAAGNENRNTSAVSPASCPDAIAVGATDSADARASFSNWGPAMAVFAPGVDILSAWITPGANATARLTGTSQASPHVAGLAAYFMGLDGPHTPAEMRRRIDGFATLGRVQDPGPGSPNRIAFNGNALEVNQV</sequence>
<evidence type="ECO:0000256" key="2">
    <source>
        <dbReference type="ARBA" id="ARBA00022670"/>
    </source>
</evidence>
<dbReference type="Gene3D" id="3.40.50.200">
    <property type="entry name" value="Peptidase S8/S53 domain"/>
    <property type="match status" value="1"/>
</dbReference>
<dbReference type="InterPro" id="IPR034193">
    <property type="entry name" value="PCSK9_ProteinaseK-like"/>
</dbReference>
<dbReference type="FunFam" id="3.40.50.200:FF:000007">
    <property type="entry name" value="Subtilisin-like serine protease"/>
    <property type="match status" value="1"/>
</dbReference>
<name>A0AAE0XJ36_9PEZI</name>
<organism evidence="11 12">
    <name type="scientific">Podospora appendiculata</name>
    <dbReference type="NCBI Taxonomy" id="314037"/>
    <lineage>
        <taxon>Eukaryota</taxon>
        <taxon>Fungi</taxon>
        <taxon>Dikarya</taxon>
        <taxon>Ascomycota</taxon>
        <taxon>Pezizomycotina</taxon>
        <taxon>Sordariomycetes</taxon>
        <taxon>Sordariomycetidae</taxon>
        <taxon>Sordariales</taxon>
        <taxon>Podosporaceae</taxon>
        <taxon>Podospora</taxon>
    </lineage>
</organism>
<dbReference type="CDD" id="cd04077">
    <property type="entry name" value="Peptidases_S8_PCSK9_ProteinaseK_like"/>
    <property type="match status" value="1"/>
</dbReference>
<evidence type="ECO:0000259" key="10">
    <source>
        <dbReference type="Pfam" id="PF05922"/>
    </source>
</evidence>
<feature type="domain" description="Inhibitor I9" evidence="10">
    <location>
        <begin position="42"/>
        <end position="116"/>
    </location>
</feature>
<keyword evidence="4 6" id="KW-0378">Hydrolase</keyword>
<dbReference type="PROSITE" id="PS00136">
    <property type="entry name" value="SUBTILASE_ASP"/>
    <property type="match status" value="1"/>
</dbReference>
<dbReference type="Pfam" id="PF05922">
    <property type="entry name" value="Inhibitor_I9"/>
    <property type="match status" value="1"/>
</dbReference>
<feature type="domain" description="Peptidase S8/S53" evidence="9">
    <location>
        <begin position="174"/>
        <end position="396"/>
    </location>
</feature>
<evidence type="ECO:0000256" key="8">
    <source>
        <dbReference type="SAM" id="SignalP"/>
    </source>
</evidence>
<reference evidence="11" key="2">
    <citation type="submission" date="2023-06" db="EMBL/GenBank/DDBJ databases">
        <authorList>
            <consortium name="Lawrence Berkeley National Laboratory"/>
            <person name="Haridas S."/>
            <person name="Hensen N."/>
            <person name="Bonometti L."/>
            <person name="Westerberg I."/>
            <person name="Brannstrom I.O."/>
            <person name="Guillou S."/>
            <person name="Cros-Aarteil S."/>
            <person name="Calhoun S."/>
            <person name="Kuo A."/>
            <person name="Mondo S."/>
            <person name="Pangilinan J."/>
            <person name="Riley R."/>
            <person name="Labutti K."/>
            <person name="Andreopoulos B."/>
            <person name="Lipzen A."/>
            <person name="Chen C."/>
            <person name="Yanf M."/>
            <person name="Daum C."/>
            <person name="Ng V."/>
            <person name="Clum A."/>
            <person name="Steindorff A."/>
            <person name="Ohm R."/>
            <person name="Martin F."/>
            <person name="Silar P."/>
            <person name="Natvig D."/>
            <person name="Lalanne C."/>
            <person name="Gautier V."/>
            <person name="Ament-Velasquez S.L."/>
            <person name="Kruys A."/>
            <person name="Hutchinson M.I."/>
            <person name="Powell A.J."/>
            <person name="Barry K."/>
            <person name="Miller A.N."/>
            <person name="Grigoriev I.V."/>
            <person name="Debuchy R."/>
            <person name="Gladieux P."/>
            <person name="Thoren M.H."/>
            <person name="Johannesson H."/>
        </authorList>
    </citation>
    <scope>NUCLEOTIDE SEQUENCE</scope>
    <source>
        <strain evidence="11">CBS 314.62</strain>
    </source>
</reference>
<dbReference type="Pfam" id="PF00082">
    <property type="entry name" value="Peptidase_S8"/>
    <property type="match status" value="1"/>
</dbReference>
<evidence type="ECO:0000259" key="9">
    <source>
        <dbReference type="Pfam" id="PF00082"/>
    </source>
</evidence>
<evidence type="ECO:0000256" key="3">
    <source>
        <dbReference type="ARBA" id="ARBA00022729"/>
    </source>
</evidence>
<evidence type="ECO:0000313" key="11">
    <source>
        <dbReference type="EMBL" id="KAK3694424.1"/>
    </source>
</evidence>
<proteinExistence type="inferred from homology"/>
<keyword evidence="12" id="KW-1185">Reference proteome</keyword>
<dbReference type="InterPro" id="IPR023828">
    <property type="entry name" value="Peptidase_S8_Ser-AS"/>
</dbReference>
<accession>A0AAE0XJ36</accession>
<dbReference type="PROSITE" id="PS00137">
    <property type="entry name" value="SUBTILASE_HIS"/>
    <property type="match status" value="1"/>
</dbReference>
<dbReference type="AlphaFoldDB" id="A0AAE0XJ36"/>
<dbReference type="SUPFAM" id="SSF54897">
    <property type="entry name" value="Protease propeptides/inhibitors"/>
    <property type="match status" value="1"/>
</dbReference>
<dbReference type="InterPro" id="IPR036852">
    <property type="entry name" value="Peptidase_S8/S53_dom_sf"/>
</dbReference>
<dbReference type="InterPro" id="IPR010259">
    <property type="entry name" value="S8pro/Inhibitor_I9"/>
</dbReference>
<dbReference type="PRINTS" id="PR00723">
    <property type="entry name" value="SUBTILISIN"/>
</dbReference>
<keyword evidence="3 8" id="KW-0732">Signal</keyword>
<evidence type="ECO:0000256" key="1">
    <source>
        <dbReference type="ARBA" id="ARBA00011073"/>
    </source>
</evidence>
<comment type="caution">
    <text evidence="11">The sequence shown here is derived from an EMBL/GenBank/DDBJ whole genome shotgun (WGS) entry which is preliminary data.</text>
</comment>
<dbReference type="InterPro" id="IPR050131">
    <property type="entry name" value="Peptidase_S8_subtilisin-like"/>
</dbReference>
<feature type="active site" description="Charge relay system" evidence="6">
    <location>
        <position position="367"/>
    </location>
</feature>
<dbReference type="InterPro" id="IPR000209">
    <property type="entry name" value="Peptidase_S8/S53_dom"/>
</dbReference>
<dbReference type="Proteomes" id="UP001270362">
    <property type="component" value="Unassembled WGS sequence"/>
</dbReference>
<dbReference type="InterPro" id="IPR023827">
    <property type="entry name" value="Peptidase_S8_Asp-AS"/>
</dbReference>
<evidence type="ECO:0000256" key="5">
    <source>
        <dbReference type="ARBA" id="ARBA00022825"/>
    </source>
</evidence>
<evidence type="ECO:0000256" key="6">
    <source>
        <dbReference type="PROSITE-ProRule" id="PRU01240"/>
    </source>
</evidence>
<feature type="active site" description="Charge relay system" evidence="6">
    <location>
        <position position="208"/>
    </location>
</feature>
<dbReference type="PANTHER" id="PTHR43806:SF58">
    <property type="entry name" value="ALKALINE PROTEASE 1-RELATED"/>
    <property type="match status" value="1"/>
</dbReference>